<evidence type="ECO:0000256" key="1">
    <source>
        <dbReference type="SAM" id="SignalP"/>
    </source>
</evidence>
<feature type="chain" id="PRO_5032526127" evidence="1">
    <location>
        <begin position="19"/>
        <end position="311"/>
    </location>
</feature>
<evidence type="ECO:0000313" key="4">
    <source>
        <dbReference type="Proteomes" id="UP000435648"/>
    </source>
</evidence>
<dbReference type="SUPFAM" id="SSF53850">
    <property type="entry name" value="Periplasmic binding protein-like II"/>
    <property type="match status" value="1"/>
</dbReference>
<dbReference type="Pfam" id="PF09084">
    <property type="entry name" value="NMT1"/>
    <property type="match status" value="1"/>
</dbReference>
<gene>
    <name evidence="3" type="ORF">GH266_17480</name>
</gene>
<evidence type="ECO:0000313" key="3">
    <source>
        <dbReference type="EMBL" id="QGZ36120.1"/>
    </source>
</evidence>
<dbReference type="Gene3D" id="3.40.190.10">
    <property type="entry name" value="Periplasmic binding protein-like II"/>
    <property type="match status" value="2"/>
</dbReference>
<feature type="signal peptide" evidence="1">
    <location>
        <begin position="1"/>
        <end position="18"/>
    </location>
</feature>
<dbReference type="PANTHER" id="PTHR31528">
    <property type="entry name" value="4-AMINO-5-HYDROXYMETHYL-2-METHYLPYRIMIDINE PHOSPHATE SYNTHASE THI11-RELATED"/>
    <property type="match status" value="1"/>
</dbReference>
<keyword evidence="1" id="KW-0732">Signal</keyword>
<keyword evidence="3" id="KW-0547">Nucleotide-binding</keyword>
<dbReference type="GO" id="GO:0005524">
    <property type="term" value="F:ATP binding"/>
    <property type="evidence" value="ECO:0007669"/>
    <property type="project" value="UniProtKB-KW"/>
</dbReference>
<feature type="domain" description="SsuA/THI5-like" evidence="2">
    <location>
        <begin position="31"/>
        <end position="242"/>
    </location>
</feature>
<dbReference type="GO" id="GO:0009228">
    <property type="term" value="P:thiamine biosynthetic process"/>
    <property type="evidence" value="ECO:0007669"/>
    <property type="project" value="InterPro"/>
</dbReference>
<dbReference type="PANTHER" id="PTHR31528:SF3">
    <property type="entry name" value="THIAMINE BIOSYNTHESIS PROTEIN HI_0357-RELATED"/>
    <property type="match status" value="1"/>
</dbReference>
<proteinExistence type="predicted"/>
<sequence>MRILTFVLALLVALPAVAADKMTLLLDWYVNPDHGPIIIAKEKGFFADEGLDVEIVAPADPSAPPKLVAAGKADLAVSYQPQIHLQVAEGLPLKRVGTLIASPLNCLMVKDDGPVKTIADLKGRKVGYSVAGVEEAQMRAVLSRHGLTMDDIEMVNVNWSLAPSVMSGQVDAVIGAYRNVELHQMEIEGVKGRCFFIEEEGMPSYDELIYVANPELMDRAKVARFLAATERATQYIVNHPQESFEIYAGTAPELNDELNKRSWADTIRRFALRPAALDHGRYARFEEFLKENGLIETIRPVSDLAIDVNVQ</sequence>
<dbReference type="KEGG" id="siw:GH266_17480"/>
<reference evidence="3 4" key="1">
    <citation type="submission" date="2019-12" db="EMBL/GenBank/DDBJ databases">
        <title>The genome of Stappia indica PHM037.</title>
        <authorList>
            <person name="Kacar D."/>
            <person name="Galan B."/>
            <person name="Canedo L."/>
            <person name="Rodriguez P."/>
            <person name="de la Calle F."/>
            <person name="Garcia J.L."/>
        </authorList>
    </citation>
    <scope>NUCLEOTIDE SEQUENCE [LARGE SCALE GENOMIC DNA]</scope>
    <source>
        <strain evidence="3 4">PHM037</strain>
    </source>
</reference>
<dbReference type="EMBL" id="CP046908">
    <property type="protein sequence ID" value="QGZ36120.1"/>
    <property type="molecule type" value="Genomic_DNA"/>
</dbReference>
<dbReference type="RefSeq" id="WP_158194966.1">
    <property type="nucleotide sequence ID" value="NZ_CP046908.1"/>
</dbReference>
<dbReference type="OrthoDB" id="5348911at2"/>
<dbReference type="Proteomes" id="UP000435648">
    <property type="component" value="Chromosome"/>
</dbReference>
<dbReference type="InterPro" id="IPR027939">
    <property type="entry name" value="NMT1/THI5"/>
</dbReference>
<accession>A0A857CAQ8</accession>
<name>A0A857CAQ8_9HYPH</name>
<protein>
    <submittedName>
        <fullName evidence="3">ABC transporter ATP-binding protein</fullName>
    </submittedName>
</protein>
<evidence type="ECO:0000259" key="2">
    <source>
        <dbReference type="Pfam" id="PF09084"/>
    </source>
</evidence>
<dbReference type="AlphaFoldDB" id="A0A857CAQ8"/>
<dbReference type="CDD" id="cd13651">
    <property type="entry name" value="PBP2_ThiY"/>
    <property type="match status" value="1"/>
</dbReference>
<organism evidence="3 4">
    <name type="scientific">Stappia indica</name>
    <dbReference type="NCBI Taxonomy" id="538381"/>
    <lineage>
        <taxon>Bacteria</taxon>
        <taxon>Pseudomonadati</taxon>
        <taxon>Pseudomonadota</taxon>
        <taxon>Alphaproteobacteria</taxon>
        <taxon>Hyphomicrobiales</taxon>
        <taxon>Stappiaceae</taxon>
        <taxon>Stappia</taxon>
    </lineage>
</organism>
<dbReference type="InterPro" id="IPR015168">
    <property type="entry name" value="SsuA/THI5"/>
</dbReference>
<keyword evidence="3" id="KW-0067">ATP-binding</keyword>